<reference evidence="1" key="1">
    <citation type="submission" date="2019-08" db="EMBL/GenBank/DDBJ databases">
        <authorList>
            <person name="Kucharzyk K."/>
            <person name="Murdoch R.W."/>
            <person name="Higgins S."/>
            <person name="Loffler F."/>
        </authorList>
    </citation>
    <scope>NUCLEOTIDE SEQUENCE</scope>
</reference>
<comment type="caution">
    <text evidence="1">The sequence shown here is derived from an EMBL/GenBank/DDBJ whole genome shotgun (WGS) entry which is preliminary data.</text>
</comment>
<proteinExistence type="predicted"/>
<organism evidence="1">
    <name type="scientific">bioreactor metagenome</name>
    <dbReference type="NCBI Taxonomy" id="1076179"/>
    <lineage>
        <taxon>unclassified sequences</taxon>
        <taxon>metagenomes</taxon>
        <taxon>ecological metagenomes</taxon>
    </lineage>
</organism>
<evidence type="ECO:0000313" key="1">
    <source>
        <dbReference type="EMBL" id="MPN08018.1"/>
    </source>
</evidence>
<gene>
    <name evidence="1" type="ORF">SDC9_155294</name>
</gene>
<accession>A0A645F117</accession>
<sequence length="45" mass="4760">MAGSTVHQAAGSGEFSAGIRFLGQQVFNREATFEKSGEIGSIEQE</sequence>
<dbReference type="AlphaFoldDB" id="A0A645F117"/>
<name>A0A645F117_9ZZZZ</name>
<dbReference type="EMBL" id="VSSQ01054030">
    <property type="protein sequence ID" value="MPN08018.1"/>
    <property type="molecule type" value="Genomic_DNA"/>
</dbReference>
<protein>
    <submittedName>
        <fullName evidence="1">Uncharacterized protein</fullName>
    </submittedName>
</protein>